<dbReference type="GO" id="GO:0004252">
    <property type="term" value="F:serine-type endopeptidase activity"/>
    <property type="evidence" value="ECO:0007669"/>
    <property type="project" value="InterPro"/>
</dbReference>
<evidence type="ECO:0000256" key="2">
    <source>
        <dbReference type="RuleBase" id="RU363034"/>
    </source>
</evidence>
<dbReference type="EMBL" id="CAJNOH010000096">
    <property type="protein sequence ID" value="CAF0863449.1"/>
    <property type="molecule type" value="Genomic_DNA"/>
</dbReference>
<evidence type="ECO:0000256" key="1">
    <source>
        <dbReference type="ARBA" id="ARBA00023157"/>
    </source>
</evidence>
<dbReference type="Pfam" id="PF00089">
    <property type="entry name" value="Trypsin"/>
    <property type="match status" value="1"/>
</dbReference>
<dbReference type="PROSITE" id="PS00134">
    <property type="entry name" value="TRYPSIN_HIS"/>
    <property type="match status" value="1"/>
</dbReference>
<dbReference type="InterPro" id="IPR018114">
    <property type="entry name" value="TRYPSIN_HIS"/>
</dbReference>
<dbReference type="PANTHER" id="PTHR24252:SF7">
    <property type="entry name" value="HYALIN"/>
    <property type="match status" value="1"/>
</dbReference>
<dbReference type="PANTHER" id="PTHR24252">
    <property type="entry name" value="ACROSIN-RELATED"/>
    <property type="match status" value="1"/>
</dbReference>
<dbReference type="CDD" id="cd00190">
    <property type="entry name" value="Tryp_SPc"/>
    <property type="match status" value="1"/>
</dbReference>
<keyword evidence="2" id="KW-0378">Hydrolase</keyword>
<dbReference type="PROSITE" id="PS00135">
    <property type="entry name" value="TRYPSIN_SER"/>
    <property type="match status" value="1"/>
</dbReference>
<feature type="transmembrane region" description="Helical" evidence="3">
    <location>
        <begin position="15"/>
        <end position="40"/>
    </location>
</feature>
<dbReference type="InterPro" id="IPR009003">
    <property type="entry name" value="Peptidase_S1_PA"/>
</dbReference>
<evidence type="ECO:0000259" key="4">
    <source>
        <dbReference type="PROSITE" id="PS50240"/>
    </source>
</evidence>
<dbReference type="InterPro" id="IPR001254">
    <property type="entry name" value="Trypsin_dom"/>
</dbReference>
<keyword evidence="1" id="KW-1015">Disulfide bond</keyword>
<evidence type="ECO:0000313" key="6">
    <source>
        <dbReference type="EMBL" id="CAF0928241.1"/>
    </source>
</evidence>
<dbReference type="SUPFAM" id="SSF50494">
    <property type="entry name" value="Trypsin-like serine proteases"/>
    <property type="match status" value="1"/>
</dbReference>
<sequence>MNNPPTMTNGISQTLITVLLVCVTIMVLALTVSIALLFTIGKPKSTTSSSDNRNQSTVTLAEPCACGCPAISPQITSRIVNGEAAIPNSWPWQLLLVVFSAEGLPRSYCGASLITPQHVLTAAHCIFGFSPRYVGVIARLHVFNVSTWSPRIAHMAERIYVHESYDDLTLNDDVALIRLHTNISLDDQVSLACIAPANMTDQELKEGDTLVATGWGAMESVNRTRPNVLQQVRLQFVPRNHPSCEPLTGSGDGARLGQMCAGFPPRAVCFGDSGGPLVRSIVHKNGKTYWQQVGIMSGTVDCGHQTNFSDVYAKVSYYNPWIVHKISISS</sequence>
<gene>
    <name evidence="6" type="ORF">JXQ802_LOCUS10495</name>
    <name evidence="5" type="ORF">PYM288_LOCUS7677</name>
</gene>
<organism evidence="6 7">
    <name type="scientific">Rotaria sordida</name>
    <dbReference type="NCBI Taxonomy" id="392033"/>
    <lineage>
        <taxon>Eukaryota</taxon>
        <taxon>Metazoa</taxon>
        <taxon>Spiralia</taxon>
        <taxon>Gnathifera</taxon>
        <taxon>Rotifera</taxon>
        <taxon>Eurotatoria</taxon>
        <taxon>Bdelloidea</taxon>
        <taxon>Philodinida</taxon>
        <taxon>Philodinidae</taxon>
        <taxon>Rotaria</taxon>
    </lineage>
</organism>
<dbReference type="AlphaFoldDB" id="A0A814BKS5"/>
<dbReference type="InterPro" id="IPR001314">
    <property type="entry name" value="Peptidase_S1A"/>
</dbReference>
<accession>A0A814BKS5</accession>
<protein>
    <recommendedName>
        <fullName evidence="4">Peptidase S1 domain-containing protein</fullName>
    </recommendedName>
</protein>
<dbReference type="Proteomes" id="UP000663854">
    <property type="component" value="Unassembled WGS sequence"/>
</dbReference>
<feature type="domain" description="Peptidase S1" evidence="4">
    <location>
        <begin position="79"/>
        <end position="327"/>
    </location>
</feature>
<proteinExistence type="predicted"/>
<keyword evidence="2" id="KW-0645">Protease</keyword>
<dbReference type="PROSITE" id="PS50240">
    <property type="entry name" value="TRYPSIN_DOM"/>
    <property type="match status" value="1"/>
</dbReference>
<dbReference type="SMART" id="SM00020">
    <property type="entry name" value="Tryp_SPc"/>
    <property type="match status" value="1"/>
</dbReference>
<reference evidence="6" key="1">
    <citation type="submission" date="2021-02" db="EMBL/GenBank/DDBJ databases">
        <authorList>
            <person name="Nowell W R."/>
        </authorList>
    </citation>
    <scope>NUCLEOTIDE SEQUENCE</scope>
</reference>
<dbReference type="FunFam" id="2.40.10.10:FF:000068">
    <property type="entry name" value="transmembrane protease serine 2"/>
    <property type="match status" value="1"/>
</dbReference>
<keyword evidence="3" id="KW-0472">Membrane</keyword>
<dbReference type="InterPro" id="IPR043504">
    <property type="entry name" value="Peptidase_S1_PA_chymotrypsin"/>
</dbReference>
<evidence type="ECO:0000313" key="7">
    <source>
        <dbReference type="Proteomes" id="UP000663870"/>
    </source>
</evidence>
<evidence type="ECO:0000313" key="5">
    <source>
        <dbReference type="EMBL" id="CAF0863449.1"/>
    </source>
</evidence>
<comment type="caution">
    <text evidence="6">The sequence shown here is derived from an EMBL/GenBank/DDBJ whole genome shotgun (WGS) entry which is preliminary data.</text>
</comment>
<name>A0A814BKS5_9BILA</name>
<dbReference type="InterPro" id="IPR033116">
    <property type="entry name" value="TRYPSIN_SER"/>
</dbReference>
<keyword evidence="3" id="KW-0812">Transmembrane</keyword>
<dbReference type="PRINTS" id="PR00722">
    <property type="entry name" value="CHYMOTRYPSIN"/>
</dbReference>
<dbReference type="Gene3D" id="2.40.10.10">
    <property type="entry name" value="Trypsin-like serine proteases"/>
    <property type="match status" value="1"/>
</dbReference>
<keyword evidence="3" id="KW-1133">Transmembrane helix</keyword>
<keyword evidence="2" id="KW-0720">Serine protease</keyword>
<dbReference type="GO" id="GO:0006508">
    <property type="term" value="P:proteolysis"/>
    <property type="evidence" value="ECO:0007669"/>
    <property type="project" value="UniProtKB-KW"/>
</dbReference>
<dbReference type="EMBL" id="CAJNOL010000201">
    <property type="protein sequence ID" value="CAF0928241.1"/>
    <property type="molecule type" value="Genomic_DNA"/>
</dbReference>
<dbReference type="Proteomes" id="UP000663870">
    <property type="component" value="Unassembled WGS sequence"/>
</dbReference>
<evidence type="ECO:0000256" key="3">
    <source>
        <dbReference type="SAM" id="Phobius"/>
    </source>
</evidence>
<keyword evidence="7" id="KW-1185">Reference proteome</keyword>